<feature type="compositionally biased region" description="Polar residues" evidence="1">
    <location>
        <begin position="410"/>
        <end position="419"/>
    </location>
</feature>
<evidence type="ECO:0000313" key="3">
    <source>
        <dbReference type="Proteomes" id="UP001107558"/>
    </source>
</evidence>
<proteinExistence type="predicted"/>
<evidence type="ECO:0000256" key="1">
    <source>
        <dbReference type="SAM" id="MobiDB-lite"/>
    </source>
</evidence>
<name>A0A9J6CDD8_POLVA</name>
<keyword evidence="3" id="KW-1185">Reference proteome</keyword>
<sequence length="613" mass="71444">MEKGLSKLEDGVLRFDGLKNFLIQHEYKMEIGIYEDGTKLVEDVHFDINSNTLIGLTAEFDVSTGLPIPRFHRADTAFAIYNSITTYEKSSYAQIIIAQPYDKDSKSYILGVYSTNNKFTHTIVTTRLKFIKTELQKRGINIISFGSDGDNRFLRTQKGLVKYGQINYFGPFSLCGDINSECFGIQDFLHLTKKLKNLLYDLVREMMMGQYKITVNHLILLIKKFPKTQHRLNASDLDTTDRMNYDCISKITNSHVIELLQHIEGSNGTIIYLQLIKKYLEAFVEKSTKETDRLFNVIYVSHFIRIWKTYLLNNRKPMSEFITSNCFEGLELNCLWLDLKNLLTFDKLEKPNDSFDEQEITEEDIVNTIHNAMIEATERARALGMEVEEVNLNRLVHVIDDSTSEKNKNDQIQSSPSTAQNDDIENEDDEIDQNMILQDVEFLPDHSDDAYLYILNNGERKKIKKRQLIWMLLNEKIHINADVRQRFVPRRSIFINPILQSDAAVWQNDAITKGDYIALRHNTDIFVLGRVLNFKYTNFRTKKSEIYYGDMMKLSSANDNLAVQLDPLYLIKNWKKEPSNSYEYFLLKNYIFHSSSDIDFNNDIIRNEIIKYV</sequence>
<dbReference type="OrthoDB" id="10055569at2759"/>
<organism evidence="2 3">
    <name type="scientific">Polypedilum vanderplanki</name>
    <name type="common">Sleeping chironomid midge</name>
    <dbReference type="NCBI Taxonomy" id="319348"/>
    <lineage>
        <taxon>Eukaryota</taxon>
        <taxon>Metazoa</taxon>
        <taxon>Ecdysozoa</taxon>
        <taxon>Arthropoda</taxon>
        <taxon>Hexapoda</taxon>
        <taxon>Insecta</taxon>
        <taxon>Pterygota</taxon>
        <taxon>Neoptera</taxon>
        <taxon>Endopterygota</taxon>
        <taxon>Diptera</taxon>
        <taxon>Nematocera</taxon>
        <taxon>Chironomoidea</taxon>
        <taxon>Chironomidae</taxon>
        <taxon>Chironominae</taxon>
        <taxon>Polypedilum</taxon>
        <taxon>Polypedilum</taxon>
    </lineage>
</organism>
<evidence type="ECO:0000313" key="2">
    <source>
        <dbReference type="EMBL" id="KAG5679941.1"/>
    </source>
</evidence>
<reference evidence="2" key="1">
    <citation type="submission" date="2021-03" db="EMBL/GenBank/DDBJ databases">
        <title>Chromosome level genome of the anhydrobiotic midge Polypedilum vanderplanki.</title>
        <authorList>
            <person name="Yoshida Y."/>
            <person name="Kikawada T."/>
            <person name="Gusev O."/>
        </authorList>
    </citation>
    <scope>NUCLEOTIDE SEQUENCE</scope>
    <source>
        <strain evidence="2">NIAS01</strain>
        <tissue evidence="2">Whole body or cell culture</tissue>
    </source>
</reference>
<dbReference type="AlphaFoldDB" id="A0A9J6CDD8"/>
<accession>A0A9J6CDD8</accession>
<dbReference type="EMBL" id="JADBJN010000001">
    <property type="protein sequence ID" value="KAG5679941.1"/>
    <property type="molecule type" value="Genomic_DNA"/>
</dbReference>
<feature type="region of interest" description="Disordered" evidence="1">
    <location>
        <begin position="403"/>
        <end position="425"/>
    </location>
</feature>
<dbReference type="Proteomes" id="UP001107558">
    <property type="component" value="Chromosome 1"/>
</dbReference>
<protein>
    <submittedName>
        <fullName evidence="2">Uncharacterized protein</fullName>
    </submittedName>
</protein>
<gene>
    <name evidence="2" type="ORF">PVAND_009476</name>
</gene>
<comment type="caution">
    <text evidence="2">The sequence shown here is derived from an EMBL/GenBank/DDBJ whole genome shotgun (WGS) entry which is preliminary data.</text>
</comment>